<dbReference type="PANTHER" id="PTHR12663:SF52">
    <property type="entry name" value="TOG DOMAIN-CONTAINING PROTEIN"/>
    <property type="match status" value="1"/>
</dbReference>
<keyword evidence="5" id="KW-0234">DNA repair</keyword>
<evidence type="ECO:0000256" key="8">
    <source>
        <dbReference type="SAM" id="MobiDB-lite"/>
    </source>
</evidence>
<evidence type="ECO:0000256" key="7">
    <source>
        <dbReference type="ARBA" id="ARBA00023306"/>
    </source>
</evidence>
<dbReference type="RefSeq" id="XP_027771451.1">
    <property type="nucleotide sequence ID" value="XM_027915650.1"/>
</dbReference>
<keyword evidence="4" id="KW-0498">Mitosis</keyword>
<protein>
    <submittedName>
        <fullName evidence="10">Sister chromatid cohesion protein pds5-like</fullName>
    </submittedName>
</protein>
<evidence type="ECO:0000256" key="6">
    <source>
        <dbReference type="ARBA" id="ARBA00023242"/>
    </source>
</evidence>
<dbReference type="InterPro" id="IPR016024">
    <property type="entry name" value="ARM-type_fold"/>
</dbReference>
<dbReference type="GeneID" id="107013637"/>
<dbReference type="InterPro" id="IPR007942">
    <property type="entry name" value="PLipase-like"/>
</dbReference>
<dbReference type="Pfam" id="PF20168">
    <property type="entry name" value="PDS5"/>
    <property type="match status" value="1"/>
</dbReference>
<dbReference type="InterPro" id="IPR039776">
    <property type="entry name" value="Pds5"/>
</dbReference>
<organism evidence="9 10">
    <name type="scientific">Solanum pennellii</name>
    <name type="common">Tomato</name>
    <name type="synonym">Lycopersicon pennellii</name>
    <dbReference type="NCBI Taxonomy" id="28526"/>
    <lineage>
        <taxon>Eukaryota</taxon>
        <taxon>Viridiplantae</taxon>
        <taxon>Streptophyta</taxon>
        <taxon>Embryophyta</taxon>
        <taxon>Tracheophyta</taxon>
        <taxon>Spermatophyta</taxon>
        <taxon>Magnoliopsida</taxon>
        <taxon>eudicotyledons</taxon>
        <taxon>Gunneridae</taxon>
        <taxon>Pentapetalae</taxon>
        <taxon>asterids</taxon>
        <taxon>lamiids</taxon>
        <taxon>Solanales</taxon>
        <taxon>Solanaceae</taxon>
        <taxon>Solanoideae</taxon>
        <taxon>Solaneae</taxon>
        <taxon>Solanum</taxon>
        <taxon>Solanum subgen. Lycopersicon</taxon>
    </lineage>
</organism>
<evidence type="ECO:0000313" key="10">
    <source>
        <dbReference type="RefSeq" id="XP_027771451.1"/>
    </source>
</evidence>
<keyword evidence="7" id="KW-0131">Cell cycle</keyword>
<evidence type="ECO:0000256" key="5">
    <source>
        <dbReference type="ARBA" id="ARBA00023204"/>
    </source>
</evidence>
<sequence>MDLTPVSEEKCIKGLRKVGNELLQQPPSSKDEILKKLDNLEHLLSMVKQVPPASVRDAIQPAMEALVTDGVLRHPDIDVKVSVASSMSEIIRITAPDQPYNDIRLEDFFKLAVLAFGKLSCLEGRCYSKAVSIIEVLAKYQTCVLMLDLQLDALIVQMFQHFLNSIRPDHPDEVFMNIKEIMTMIIEESEDIPMQLLNTLVSILISSVKKENQNVSPRSYVLGEKVLQESAVKLYPYLQKAVTDLGISFNNYSEVVELIWREAIKTKATGKAADVLAPPTTTKQDNLTPKGGRRNKGVKVDVHGYKVEVSSAPILTAIFAKYGDIAVNCHYKSLATRASLLDLVCDVVKRLKAGDVGSSSIKQMKSFVSTAVEVELDVAWLQQYLDEISKEENMEKRLHMDIDILLR</sequence>
<keyword evidence="6" id="KW-0539">Nucleus</keyword>
<accession>A0ABM1V6T3</accession>
<dbReference type="Pfam" id="PF05278">
    <property type="entry name" value="PEARLI-4"/>
    <property type="match status" value="1"/>
</dbReference>
<evidence type="ECO:0000313" key="9">
    <source>
        <dbReference type="Proteomes" id="UP000694930"/>
    </source>
</evidence>
<evidence type="ECO:0000256" key="4">
    <source>
        <dbReference type="ARBA" id="ARBA00022776"/>
    </source>
</evidence>
<reference evidence="9" key="1">
    <citation type="journal article" date="2014" name="Nat. Genet.">
        <title>The genome of the stress-tolerant wild tomato species Solanum pennellii.</title>
        <authorList>
            <person name="Bolger A."/>
            <person name="Scossa F."/>
            <person name="Bolger M.E."/>
            <person name="Lanz C."/>
            <person name="Maumus F."/>
            <person name="Tohge T."/>
            <person name="Quesneville H."/>
            <person name="Alseekh S."/>
            <person name="Sorensen I."/>
            <person name="Lichtenstein G."/>
            <person name="Fich E.A."/>
            <person name="Conte M."/>
            <person name="Keller H."/>
            <person name="Schneeberger K."/>
            <person name="Schwacke R."/>
            <person name="Ofner I."/>
            <person name="Vrebalov J."/>
            <person name="Xu Y."/>
            <person name="Osorio S."/>
            <person name="Aflitos S.A."/>
            <person name="Schijlen E."/>
            <person name="Jimenez-Gomez J.M."/>
            <person name="Ryngajllo M."/>
            <person name="Kimura S."/>
            <person name="Kumar R."/>
            <person name="Koenig D."/>
            <person name="Headland L.R."/>
            <person name="Maloof J.N."/>
            <person name="Sinha N."/>
            <person name="van Ham R.C."/>
            <person name="Lankhorst R.K."/>
            <person name="Mao L."/>
            <person name="Vogel A."/>
            <person name="Arsova B."/>
            <person name="Panstruga R."/>
            <person name="Fei Z."/>
            <person name="Rose J.K."/>
            <person name="Zamir D."/>
            <person name="Carrari F."/>
            <person name="Giovannoni J.J."/>
            <person name="Weigel D."/>
            <person name="Usadel B."/>
            <person name="Fernie A.R."/>
        </authorList>
    </citation>
    <scope>NUCLEOTIDE SEQUENCE [LARGE SCALE GENOMIC DNA]</scope>
    <source>
        <strain evidence="9">cv. LA0716</strain>
    </source>
</reference>
<dbReference type="SUPFAM" id="SSF48371">
    <property type="entry name" value="ARM repeat"/>
    <property type="match status" value="1"/>
</dbReference>
<feature type="region of interest" description="Disordered" evidence="8">
    <location>
        <begin position="275"/>
        <end position="294"/>
    </location>
</feature>
<reference evidence="10" key="2">
    <citation type="submission" date="2025-08" db="UniProtKB">
        <authorList>
            <consortium name="RefSeq"/>
        </authorList>
    </citation>
    <scope>IDENTIFICATION</scope>
</reference>
<comment type="subcellular location">
    <subcellularLocation>
        <location evidence="1">Nucleus</location>
    </subcellularLocation>
</comment>
<name>A0ABM1V6T3_SOLPN</name>
<dbReference type="Proteomes" id="UP000694930">
    <property type="component" value="Chromosome 3"/>
</dbReference>
<keyword evidence="2" id="KW-0132">Cell division</keyword>
<evidence type="ECO:0000256" key="1">
    <source>
        <dbReference type="ARBA" id="ARBA00004123"/>
    </source>
</evidence>
<keyword evidence="3" id="KW-0227">DNA damage</keyword>
<evidence type="ECO:0000256" key="2">
    <source>
        <dbReference type="ARBA" id="ARBA00022618"/>
    </source>
</evidence>
<evidence type="ECO:0000256" key="3">
    <source>
        <dbReference type="ARBA" id="ARBA00022763"/>
    </source>
</evidence>
<gene>
    <name evidence="10" type="primary">LOC107013637</name>
</gene>
<dbReference type="PANTHER" id="PTHR12663">
    <property type="entry name" value="ANDROGEN INDUCED INHIBITOR OF PROLIFERATION AS3 / PDS5-RELATED"/>
    <property type="match status" value="1"/>
</dbReference>
<proteinExistence type="predicted"/>
<keyword evidence="9" id="KW-1185">Reference proteome</keyword>